<dbReference type="InterPro" id="IPR050490">
    <property type="entry name" value="Bact_solute-bd_prot1"/>
</dbReference>
<dbReference type="EMBL" id="LT629772">
    <property type="protein sequence ID" value="SDT28781.1"/>
    <property type="molecule type" value="Genomic_DNA"/>
</dbReference>
<dbReference type="Gene3D" id="3.40.190.10">
    <property type="entry name" value="Periplasmic binding protein-like II"/>
    <property type="match status" value="1"/>
</dbReference>
<dbReference type="PANTHER" id="PTHR43649">
    <property type="entry name" value="ARABINOSE-BINDING PROTEIN-RELATED"/>
    <property type="match status" value="1"/>
</dbReference>
<organism evidence="5 6">
    <name type="scientific">Microlunatus soli</name>
    <dbReference type="NCBI Taxonomy" id="630515"/>
    <lineage>
        <taxon>Bacteria</taxon>
        <taxon>Bacillati</taxon>
        <taxon>Actinomycetota</taxon>
        <taxon>Actinomycetes</taxon>
        <taxon>Propionibacteriales</taxon>
        <taxon>Propionibacteriaceae</taxon>
        <taxon>Microlunatus</taxon>
    </lineage>
</organism>
<evidence type="ECO:0000313" key="5">
    <source>
        <dbReference type="EMBL" id="SDT28781.1"/>
    </source>
</evidence>
<evidence type="ECO:0000256" key="4">
    <source>
        <dbReference type="ARBA" id="ARBA00022729"/>
    </source>
</evidence>
<reference evidence="5 6" key="1">
    <citation type="submission" date="2016-10" db="EMBL/GenBank/DDBJ databases">
        <authorList>
            <person name="de Groot N.N."/>
        </authorList>
    </citation>
    <scope>NUCLEOTIDE SEQUENCE [LARGE SCALE GENOMIC DNA]</scope>
    <source>
        <strain evidence="5 6">DSM 21800</strain>
    </source>
</reference>
<comment type="similarity">
    <text evidence="2">Belongs to the bacterial solute-binding protein 1 family.</text>
</comment>
<accession>A0A1H1Z4W7</accession>
<keyword evidence="6" id="KW-1185">Reference proteome</keyword>
<dbReference type="SUPFAM" id="SSF53850">
    <property type="entry name" value="Periplasmic binding protein-like II"/>
    <property type="match status" value="1"/>
</dbReference>
<dbReference type="InterPro" id="IPR006059">
    <property type="entry name" value="SBP"/>
</dbReference>
<keyword evidence="4" id="KW-0732">Signal</keyword>
<keyword evidence="3" id="KW-0813">Transport</keyword>
<dbReference type="PANTHER" id="PTHR43649:SF31">
    <property type="entry name" value="SN-GLYCEROL-3-PHOSPHATE-BINDING PERIPLASMIC PROTEIN UGPB"/>
    <property type="match status" value="1"/>
</dbReference>
<dbReference type="CDD" id="cd13585">
    <property type="entry name" value="PBP2_TMBP_like"/>
    <property type="match status" value="1"/>
</dbReference>
<dbReference type="OrthoDB" id="1650177at2"/>
<comment type="subcellular location">
    <subcellularLocation>
        <location evidence="1">Cell envelope</location>
    </subcellularLocation>
</comment>
<evidence type="ECO:0000256" key="1">
    <source>
        <dbReference type="ARBA" id="ARBA00004196"/>
    </source>
</evidence>
<dbReference type="Pfam" id="PF13416">
    <property type="entry name" value="SBP_bac_8"/>
    <property type="match status" value="1"/>
</dbReference>
<gene>
    <name evidence="5" type="ORF">SAMN04489812_4987</name>
</gene>
<dbReference type="STRING" id="630515.SAMN04489812_4987"/>
<evidence type="ECO:0000313" key="6">
    <source>
        <dbReference type="Proteomes" id="UP000199103"/>
    </source>
</evidence>
<dbReference type="AlphaFoldDB" id="A0A1H1Z4W7"/>
<sequence>MLSVAGATGLAALTLPLASCGNDPAGGGHTDHHGRTTLSWLMWSGGSEEQQSWLDAAATVHRSRPDLTLELQTSSFDDYFTNLGTRIAGDGAPCLVSMQSLRLGTFDETMVPLDDLIADRGIALDDFDPNALKALQSDGRQMALPYDNGPLLILYNKDMFRAGRVAEPEPDWTISDFEQTAKRLTRGRKYGYAAFPNSEPMLSMLATYNGAGAVTADRRLSLTDEAMIEAFGWYTGLVRDQRVAPEISGNTDNSTDQFLAGNAAMVTTGPWDILNVNAEADFTVGLVRLPAGPHGSRTLSAGSGFGIARSCTVPEKAFEAVQILTGQAQLTALGAQGRAFPARLAAQHAWYESAPKGAKAALSSALETATPLVTTENWTEVADGIGQYGGQAFNGEQSPRAVLEQLQSDFGDAP</sequence>
<proteinExistence type="inferred from homology"/>
<evidence type="ECO:0000256" key="2">
    <source>
        <dbReference type="ARBA" id="ARBA00008520"/>
    </source>
</evidence>
<dbReference type="GO" id="GO:0030313">
    <property type="term" value="C:cell envelope"/>
    <property type="evidence" value="ECO:0007669"/>
    <property type="project" value="UniProtKB-SubCell"/>
</dbReference>
<dbReference type="RefSeq" id="WP_157683693.1">
    <property type="nucleotide sequence ID" value="NZ_LT629772.1"/>
</dbReference>
<dbReference type="Proteomes" id="UP000199103">
    <property type="component" value="Chromosome I"/>
</dbReference>
<protein>
    <submittedName>
        <fullName evidence="5">Carbohydrate ABC transporter substrate-binding protein, CUT1 family</fullName>
    </submittedName>
</protein>
<name>A0A1H1Z4W7_9ACTN</name>
<evidence type="ECO:0000256" key="3">
    <source>
        <dbReference type="ARBA" id="ARBA00022448"/>
    </source>
</evidence>